<dbReference type="InterPro" id="IPR003841">
    <property type="entry name" value="Na/Pi_transpt"/>
</dbReference>
<sequence length="232" mass="25487">MNIIKTIFDFSRFKIVVFPLVLLTLAYFLFADENLKIIFAGIAIFIIGMKFMEDGFKLFSGNSLEIFLEKFTNNLPKSMFMGFFATTLVQSSSLISIIIISFLSIKIITLPQAIGVIFGANLGSTTTAWLVSFFGLKLNIASYAMPMIIFGVIGTFLKSRTYEAIGNVLLGLGFVFLAIFYMKDGFESLQGTIDLSQYALEGYWGFVVFALVGAVATVVMQSSGATMALVIT</sequence>
<reference evidence="8" key="1">
    <citation type="journal article" date="2017" name="Proc. Natl. Acad. Sci. U.S.A.">
        <title>Simulation of Deepwater Horizon oil plume reveals substrate specialization within a complex community of hydrocarbon-degraders.</title>
        <authorList>
            <person name="Hu P."/>
            <person name="Dubinsky E.A."/>
            <person name="Probst A.J."/>
            <person name="Wang J."/>
            <person name="Sieber C.M.K."/>
            <person name="Tom L.M."/>
            <person name="Gardinali P."/>
            <person name="Banfield J.F."/>
            <person name="Atlas R.M."/>
            <person name="Andersen G.L."/>
        </authorList>
    </citation>
    <scope>NUCLEOTIDE SEQUENCE [LARGE SCALE GENOMIC DNA]</scope>
</reference>
<evidence type="ECO:0000313" key="7">
    <source>
        <dbReference type="EMBL" id="OUS10780.1"/>
    </source>
</evidence>
<dbReference type="AlphaFoldDB" id="A0A1Z8AKC5"/>
<evidence type="ECO:0000256" key="5">
    <source>
        <dbReference type="ARBA" id="ARBA00023136"/>
    </source>
</evidence>
<dbReference type="PANTHER" id="PTHR10010:SF46">
    <property type="entry name" value="SODIUM-DEPENDENT PHOSPHATE TRANSPORT PROTEIN 2B"/>
    <property type="match status" value="1"/>
</dbReference>
<dbReference type="GO" id="GO:0044341">
    <property type="term" value="P:sodium-dependent phosphate transport"/>
    <property type="evidence" value="ECO:0007669"/>
    <property type="project" value="InterPro"/>
</dbReference>
<feature type="transmembrane region" description="Helical" evidence="6">
    <location>
        <begin position="164"/>
        <end position="182"/>
    </location>
</feature>
<dbReference type="GO" id="GO:0005436">
    <property type="term" value="F:sodium:phosphate symporter activity"/>
    <property type="evidence" value="ECO:0007669"/>
    <property type="project" value="InterPro"/>
</dbReference>
<comment type="subcellular location">
    <subcellularLocation>
        <location evidence="1">Cell membrane</location>
        <topology evidence="1">Multi-pass membrane protein</topology>
    </subcellularLocation>
</comment>
<dbReference type="EMBL" id="MAAX01000190">
    <property type="protein sequence ID" value="OUS10780.1"/>
    <property type="molecule type" value="Genomic_DNA"/>
</dbReference>
<evidence type="ECO:0000256" key="6">
    <source>
        <dbReference type="SAM" id="Phobius"/>
    </source>
</evidence>
<evidence type="ECO:0000256" key="2">
    <source>
        <dbReference type="ARBA" id="ARBA00022475"/>
    </source>
</evidence>
<keyword evidence="5 6" id="KW-0472">Membrane</keyword>
<keyword evidence="2" id="KW-1003">Cell membrane</keyword>
<dbReference type="PANTHER" id="PTHR10010">
    <property type="entry name" value="SOLUTE CARRIER FAMILY 34 SODIUM PHOSPHATE , MEMBER 2-RELATED"/>
    <property type="match status" value="1"/>
</dbReference>
<dbReference type="GO" id="GO:0005886">
    <property type="term" value="C:plasma membrane"/>
    <property type="evidence" value="ECO:0007669"/>
    <property type="project" value="UniProtKB-SubCell"/>
</dbReference>
<protein>
    <submittedName>
        <fullName evidence="7">Sodium:pantothenate symporter</fullName>
    </submittedName>
</protein>
<feature type="transmembrane region" description="Helical" evidence="6">
    <location>
        <begin position="79"/>
        <end position="103"/>
    </location>
</feature>
<feature type="transmembrane region" description="Helical" evidence="6">
    <location>
        <begin position="115"/>
        <end position="134"/>
    </location>
</feature>
<evidence type="ECO:0000256" key="3">
    <source>
        <dbReference type="ARBA" id="ARBA00022692"/>
    </source>
</evidence>
<evidence type="ECO:0000256" key="4">
    <source>
        <dbReference type="ARBA" id="ARBA00022989"/>
    </source>
</evidence>
<evidence type="ECO:0000313" key="8">
    <source>
        <dbReference type="Proteomes" id="UP000196102"/>
    </source>
</evidence>
<dbReference type="RefSeq" id="WP_303687786.1">
    <property type="nucleotide sequence ID" value="NZ_MAAX01000190.1"/>
</dbReference>
<feature type="transmembrane region" description="Helical" evidence="6">
    <location>
        <begin position="12"/>
        <end position="30"/>
    </location>
</feature>
<gene>
    <name evidence="7" type="ORF">A9Q93_12510</name>
</gene>
<accession>A0A1Z8AKC5</accession>
<evidence type="ECO:0000256" key="1">
    <source>
        <dbReference type="ARBA" id="ARBA00004651"/>
    </source>
</evidence>
<keyword evidence="4 6" id="KW-1133">Transmembrane helix</keyword>
<dbReference type="Proteomes" id="UP000196102">
    <property type="component" value="Unassembled WGS sequence"/>
</dbReference>
<name>A0A1Z8AKC5_9FLAO</name>
<organism evidence="7 8">
    <name type="scientific">Nonlabens dokdonensis</name>
    <dbReference type="NCBI Taxonomy" id="328515"/>
    <lineage>
        <taxon>Bacteria</taxon>
        <taxon>Pseudomonadati</taxon>
        <taxon>Bacteroidota</taxon>
        <taxon>Flavobacteriia</taxon>
        <taxon>Flavobacteriales</taxon>
        <taxon>Flavobacteriaceae</taxon>
        <taxon>Nonlabens</taxon>
    </lineage>
</organism>
<proteinExistence type="predicted"/>
<feature type="transmembrane region" description="Helical" evidence="6">
    <location>
        <begin position="140"/>
        <end position="157"/>
    </location>
</feature>
<feature type="non-terminal residue" evidence="7">
    <location>
        <position position="232"/>
    </location>
</feature>
<dbReference type="Pfam" id="PF02690">
    <property type="entry name" value="Na_Pi_cotrans"/>
    <property type="match status" value="1"/>
</dbReference>
<feature type="transmembrane region" description="Helical" evidence="6">
    <location>
        <begin position="202"/>
        <end position="231"/>
    </location>
</feature>
<dbReference type="NCBIfam" id="NF037997">
    <property type="entry name" value="Na_Pi_symport"/>
    <property type="match status" value="1"/>
</dbReference>
<comment type="caution">
    <text evidence="7">The sequence shown here is derived from an EMBL/GenBank/DDBJ whole genome shotgun (WGS) entry which is preliminary data.</text>
</comment>
<keyword evidence="3 6" id="KW-0812">Transmembrane</keyword>